<reference evidence="3 4" key="1">
    <citation type="submission" date="2018-04" db="EMBL/GenBank/DDBJ databases">
        <authorList>
            <person name="Vogel A."/>
        </authorList>
    </citation>
    <scope>NUCLEOTIDE SEQUENCE [LARGE SCALE GENOMIC DNA]</scope>
</reference>
<proteinExistence type="predicted"/>
<dbReference type="OrthoDB" id="536206at2759"/>
<evidence type="ECO:0000313" key="3">
    <source>
        <dbReference type="EMBL" id="VFQ73390.1"/>
    </source>
</evidence>
<accession>A0A484LAL6</accession>
<sequence length="427" mass="47979">MCASLESLSHHHQRFSPHLSGVDLLGFGKILEVSPQKLDSPTQAFDPPSNLSSLPLAPTSVLSPNALEFVPSNPTTAKPTAIKESNISFRGCSMSDTERDNNWSTSKAYDSDFEHLGYGNKQVHLEEESEWETDNGEENEDQDNDSMVKLPLEEEIKTAIWQLNPNSSAGPDGYNGEFFKKFWDTIKEDIISATHEFFLGIPIPKAFGSTYIILIPKMEGAKAIGDFRPIALSTFFSKMLSRIMANRLAPLLNKLFSPEQAGFQKGKGIEEHILLTNELMHKLESKVRGGNVMIKLDMAKAFDKMSWSYIGAVLQGFGFTEKSTSLLLQNLRASRQEVNLRKSKIYCKKNCHGDYRLKVEEALGYRIDNPPPPFKYLGSTITTVSAYYVARLKLRINTRYLPLRWHKASGKPLQTTSEDQFGIKKQS</sequence>
<evidence type="ECO:0000256" key="1">
    <source>
        <dbReference type="SAM" id="MobiDB-lite"/>
    </source>
</evidence>
<dbReference type="InterPro" id="IPR000477">
    <property type="entry name" value="RT_dom"/>
</dbReference>
<dbReference type="Proteomes" id="UP000595140">
    <property type="component" value="Unassembled WGS sequence"/>
</dbReference>
<feature type="domain" description="Reverse transcriptase" evidence="2">
    <location>
        <begin position="216"/>
        <end position="332"/>
    </location>
</feature>
<evidence type="ECO:0000259" key="2">
    <source>
        <dbReference type="Pfam" id="PF00078"/>
    </source>
</evidence>
<dbReference type="AlphaFoldDB" id="A0A484LAL6"/>
<organism evidence="3 4">
    <name type="scientific">Cuscuta campestris</name>
    <dbReference type="NCBI Taxonomy" id="132261"/>
    <lineage>
        <taxon>Eukaryota</taxon>
        <taxon>Viridiplantae</taxon>
        <taxon>Streptophyta</taxon>
        <taxon>Embryophyta</taxon>
        <taxon>Tracheophyta</taxon>
        <taxon>Spermatophyta</taxon>
        <taxon>Magnoliopsida</taxon>
        <taxon>eudicotyledons</taxon>
        <taxon>Gunneridae</taxon>
        <taxon>Pentapetalae</taxon>
        <taxon>asterids</taxon>
        <taxon>lamiids</taxon>
        <taxon>Solanales</taxon>
        <taxon>Convolvulaceae</taxon>
        <taxon>Cuscuteae</taxon>
        <taxon>Cuscuta</taxon>
        <taxon>Cuscuta subgen. Grammica</taxon>
        <taxon>Cuscuta sect. Cleistogrammica</taxon>
    </lineage>
</organism>
<gene>
    <name evidence="3" type="ORF">CCAM_LOCUS15166</name>
</gene>
<dbReference type="PANTHER" id="PTHR46890:SF28">
    <property type="entry name" value="REVERSE TRANSCRIPTASE DOMAIN-CONTAINING PROTEIN"/>
    <property type="match status" value="1"/>
</dbReference>
<dbReference type="PANTHER" id="PTHR46890">
    <property type="entry name" value="NON-LTR RETROLELEMENT REVERSE TRANSCRIPTASE-LIKE PROTEIN-RELATED"/>
    <property type="match status" value="1"/>
</dbReference>
<evidence type="ECO:0000313" key="4">
    <source>
        <dbReference type="Proteomes" id="UP000595140"/>
    </source>
</evidence>
<dbReference type="Pfam" id="PF00078">
    <property type="entry name" value="RVT_1"/>
    <property type="match status" value="1"/>
</dbReference>
<dbReference type="SUPFAM" id="SSF56672">
    <property type="entry name" value="DNA/RNA polymerases"/>
    <property type="match status" value="1"/>
</dbReference>
<feature type="region of interest" description="Disordered" evidence="1">
    <location>
        <begin position="124"/>
        <end position="145"/>
    </location>
</feature>
<dbReference type="EMBL" id="OOIL02001193">
    <property type="protein sequence ID" value="VFQ73390.1"/>
    <property type="molecule type" value="Genomic_DNA"/>
</dbReference>
<feature type="compositionally biased region" description="Acidic residues" evidence="1">
    <location>
        <begin position="127"/>
        <end position="144"/>
    </location>
</feature>
<dbReference type="InterPro" id="IPR043502">
    <property type="entry name" value="DNA/RNA_pol_sf"/>
</dbReference>
<keyword evidence="4" id="KW-1185">Reference proteome</keyword>
<dbReference type="CDD" id="cd01650">
    <property type="entry name" value="RT_nLTR_like"/>
    <property type="match status" value="1"/>
</dbReference>
<name>A0A484LAL6_9ASTE</name>
<dbReference type="InterPro" id="IPR052343">
    <property type="entry name" value="Retrotransposon-Effector_Assoc"/>
</dbReference>
<protein>
    <recommendedName>
        <fullName evidence="2">Reverse transcriptase domain-containing protein</fullName>
    </recommendedName>
</protein>